<evidence type="ECO:0000313" key="1">
    <source>
        <dbReference type="EMBL" id="PSL47526.1"/>
    </source>
</evidence>
<dbReference type="AlphaFoldDB" id="A0A2P8HMV5"/>
<name>A0A2P8HMV5_CHINA</name>
<evidence type="ECO:0000313" key="2">
    <source>
        <dbReference type="Proteomes" id="UP000240971"/>
    </source>
</evidence>
<protein>
    <submittedName>
        <fullName evidence="1">Uncharacterized protein</fullName>
    </submittedName>
</protein>
<gene>
    <name evidence="1" type="ORF">CLV51_102383</name>
</gene>
<dbReference type="EMBL" id="PYAW01000002">
    <property type="protein sequence ID" value="PSL47526.1"/>
    <property type="molecule type" value="Genomic_DNA"/>
</dbReference>
<comment type="caution">
    <text evidence="1">The sequence shown here is derived from an EMBL/GenBank/DDBJ whole genome shotgun (WGS) entry which is preliminary data.</text>
</comment>
<proteinExistence type="predicted"/>
<accession>A0A2P8HMV5</accession>
<sequence length="37" mass="4318">MIFFEKAPTHFFQSGVFRLNRHDSAQQKGISQTTAKY</sequence>
<keyword evidence="2" id="KW-1185">Reference proteome</keyword>
<organism evidence="1 2">
    <name type="scientific">Chitinophaga niastensis</name>
    <dbReference type="NCBI Taxonomy" id="536980"/>
    <lineage>
        <taxon>Bacteria</taxon>
        <taxon>Pseudomonadati</taxon>
        <taxon>Bacteroidota</taxon>
        <taxon>Chitinophagia</taxon>
        <taxon>Chitinophagales</taxon>
        <taxon>Chitinophagaceae</taxon>
        <taxon>Chitinophaga</taxon>
    </lineage>
</organism>
<reference evidence="1 2" key="1">
    <citation type="submission" date="2018-03" db="EMBL/GenBank/DDBJ databases">
        <title>Genomic Encyclopedia of Archaeal and Bacterial Type Strains, Phase II (KMG-II): from individual species to whole genera.</title>
        <authorList>
            <person name="Goeker M."/>
        </authorList>
    </citation>
    <scope>NUCLEOTIDE SEQUENCE [LARGE SCALE GENOMIC DNA]</scope>
    <source>
        <strain evidence="1 2">DSM 24859</strain>
    </source>
</reference>
<dbReference type="Proteomes" id="UP000240971">
    <property type="component" value="Unassembled WGS sequence"/>
</dbReference>